<feature type="transmembrane region" description="Helical" evidence="7">
    <location>
        <begin position="398"/>
        <end position="418"/>
    </location>
</feature>
<feature type="transmembrane region" description="Helical" evidence="7">
    <location>
        <begin position="110"/>
        <end position="134"/>
    </location>
</feature>
<keyword evidence="9" id="KW-1185">Reference proteome</keyword>
<evidence type="ECO:0000256" key="2">
    <source>
        <dbReference type="ARBA" id="ARBA00022448"/>
    </source>
</evidence>
<reference evidence="8" key="1">
    <citation type="submission" date="2021-03" db="EMBL/GenBank/DDBJ databases">
        <authorList>
            <person name="Tagirdzhanova G."/>
        </authorList>
    </citation>
    <scope>NUCLEOTIDE SEQUENCE</scope>
</reference>
<name>A0A8H3PGA3_9LECA</name>
<dbReference type="Proteomes" id="UP000664534">
    <property type="component" value="Unassembled WGS sequence"/>
</dbReference>
<evidence type="ECO:0000313" key="8">
    <source>
        <dbReference type="EMBL" id="CAF9939694.1"/>
    </source>
</evidence>
<feature type="transmembrane region" description="Helical" evidence="7">
    <location>
        <begin position="317"/>
        <end position="341"/>
    </location>
</feature>
<dbReference type="PANTHER" id="PTHR45649:SF27">
    <property type="entry name" value="CHOLINE TRANSPORTER (EUROFUNG)"/>
    <property type="match status" value="1"/>
</dbReference>
<evidence type="ECO:0000256" key="6">
    <source>
        <dbReference type="SAM" id="MobiDB-lite"/>
    </source>
</evidence>
<feature type="transmembrane region" description="Helical" evidence="7">
    <location>
        <begin position="186"/>
        <end position="206"/>
    </location>
</feature>
<protein>
    <recommendedName>
        <fullName evidence="10">Choline transporter</fullName>
    </recommendedName>
</protein>
<evidence type="ECO:0008006" key="10">
    <source>
        <dbReference type="Google" id="ProtNLM"/>
    </source>
</evidence>
<organism evidence="8 9">
    <name type="scientific">Imshaugia aleurites</name>
    <dbReference type="NCBI Taxonomy" id="172621"/>
    <lineage>
        <taxon>Eukaryota</taxon>
        <taxon>Fungi</taxon>
        <taxon>Dikarya</taxon>
        <taxon>Ascomycota</taxon>
        <taxon>Pezizomycotina</taxon>
        <taxon>Lecanoromycetes</taxon>
        <taxon>OSLEUM clade</taxon>
        <taxon>Lecanoromycetidae</taxon>
        <taxon>Lecanorales</taxon>
        <taxon>Lecanorineae</taxon>
        <taxon>Parmeliaceae</taxon>
        <taxon>Imshaugia</taxon>
    </lineage>
</organism>
<evidence type="ECO:0000256" key="4">
    <source>
        <dbReference type="ARBA" id="ARBA00022989"/>
    </source>
</evidence>
<feature type="transmembrane region" description="Helical" evidence="7">
    <location>
        <begin position="430"/>
        <end position="455"/>
    </location>
</feature>
<evidence type="ECO:0000256" key="1">
    <source>
        <dbReference type="ARBA" id="ARBA00004141"/>
    </source>
</evidence>
<sequence>MAPSVDTGGPVEKTSKVTSERPQELERRFSLLSICGIAISTGESWVALGGSLTVAIYNLGPPGVLYGLLVTSCLYWFVAASIAELASAVPSSGTVYHWASITAGPRYGRFCGWFAGWWNFLAWIMGTASLGSFMALQTVTMYSTTHPEYILQNWHIFVSYLVCTWLCCLVVLFGNTALPYIESVGAFVSGFGFLISILICSIMPKVKGKPYASSAFVWKDVTNETGWSSDAFAFCLGMLNAAFAVGAPDIPSHLAEEMPRPTSNIPKAILVQYIFSLVTGLLYLIAIFYATSDLSHLPTASIFPLADIYLQATGSPAATVALLVLAFIPTTFGIIGCYILVGRQFWTLARDKATPYPEVFSHLSQRHGNPFAAILLSGILTTLLGCIYVGSTRAFNDLVGSFVILMSLSYLAAILPHLLSGRKNVKPGWFWMKGCIGYAVNGISCAYLATFVVIFCFPAKMPLTVEAMNYSSVIVGGASLVIWGFWYYRRGQYEGPGYEVGGGEVGDEGG</sequence>
<dbReference type="EMBL" id="CAJPDT010000122">
    <property type="protein sequence ID" value="CAF9939694.1"/>
    <property type="molecule type" value="Genomic_DNA"/>
</dbReference>
<keyword evidence="4 7" id="KW-1133">Transmembrane helix</keyword>
<dbReference type="AlphaFoldDB" id="A0A8H3PGA3"/>
<feature type="transmembrane region" description="Helical" evidence="7">
    <location>
        <begin position="371"/>
        <end position="392"/>
    </location>
</feature>
<dbReference type="PIRSF" id="PIRSF006060">
    <property type="entry name" value="AA_transporter"/>
    <property type="match status" value="1"/>
</dbReference>
<dbReference type="Gene3D" id="1.20.1740.10">
    <property type="entry name" value="Amino acid/polyamine transporter I"/>
    <property type="match status" value="1"/>
</dbReference>
<keyword evidence="2" id="KW-0813">Transport</keyword>
<feature type="transmembrane region" description="Helical" evidence="7">
    <location>
        <begin position="226"/>
        <end position="247"/>
    </location>
</feature>
<evidence type="ECO:0000313" key="9">
    <source>
        <dbReference type="Proteomes" id="UP000664534"/>
    </source>
</evidence>
<feature type="region of interest" description="Disordered" evidence="6">
    <location>
        <begin position="1"/>
        <end position="21"/>
    </location>
</feature>
<evidence type="ECO:0000256" key="5">
    <source>
        <dbReference type="ARBA" id="ARBA00023136"/>
    </source>
</evidence>
<evidence type="ECO:0000256" key="7">
    <source>
        <dbReference type="SAM" id="Phobius"/>
    </source>
</evidence>
<keyword evidence="5 7" id="KW-0472">Membrane</keyword>
<feature type="transmembrane region" description="Helical" evidence="7">
    <location>
        <begin position="154"/>
        <end position="174"/>
    </location>
</feature>
<dbReference type="OrthoDB" id="3900342at2759"/>
<keyword evidence="3 7" id="KW-0812">Transmembrane</keyword>
<dbReference type="InterPro" id="IPR002293">
    <property type="entry name" value="AA/rel_permease1"/>
</dbReference>
<dbReference type="GO" id="GO:0022857">
    <property type="term" value="F:transmembrane transporter activity"/>
    <property type="evidence" value="ECO:0007669"/>
    <property type="project" value="InterPro"/>
</dbReference>
<feature type="transmembrane region" description="Helical" evidence="7">
    <location>
        <begin position="63"/>
        <end position="89"/>
    </location>
</feature>
<feature type="transmembrane region" description="Helical" evidence="7">
    <location>
        <begin position="467"/>
        <end position="488"/>
    </location>
</feature>
<dbReference type="PANTHER" id="PTHR45649">
    <property type="entry name" value="AMINO-ACID PERMEASE BAT1"/>
    <property type="match status" value="1"/>
</dbReference>
<proteinExistence type="predicted"/>
<evidence type="ECO:0000256" key="3">
    <source>
        <dbReference type="ARBA" id="ARBA00022692"/>
    </source>
</evidence>
<dbReference type="GO" id="GO:0016020">
    <property type="term" value="C:membrane"/>
    <property type="evidence" value="ECO:0007669"/>
    <property type="project" value="UniProtKB-SubCell"/>
</dbReference>
<gene>
    <name evidence="8" type="ORF">IMSHALPRED_001600</name>
</gene>
<accession>A0A8H3PGA3</accession>
<dbReference type="Pfam" id="PF13520">
    <property type="entry name" value="AA_permease_2"/>
    <property type="match status" value="1"/>
</dbReference>
<feature type="transmembrane region" description="Helical" evidence="7">
    <location>
        <begin position="268"/>
        <end position="290"/>
    </location>
</feature>
<comment type="subcellular location">
    <subcellularLocation>
        <location evidence="1">Membrane</location>
        <topology evidence="1">Multi-pass membrane protein</topology>
    </subcellularLocation>
</comment>
<comment type="caution">
    <text evidence="8">The sequence shown here is derived from an EMBL/GenBank/DDBJ whole genome shotgun (WGS) entry which is preliminary data.</text>
</comment>